<accession>B8HQR7</accession>
<dbReference type="STRING" id="395961.Cyan7425_3414"/>
<dbReference type="KEGG" id="cyn:Cyan7425_3414"/>
<sequence length="74" mass="8599">MRLDEGCAWTEYPEEHQSRNFQPGRAPLHCALRRLNIELLILTEEPRNHYGSGIDSGLVMELSDFCHLRFISDL</sequence>
<proteinExistence type="predicted"/>
<evidence type="ECO:0000313" key="1">
    <source>
        <dbReference type="EMBL" id="ACL45738.1"/>
    </source>
</evidence>
<reference evidence="1" key="1">
    <citation type="submission" date="2009-01" db="EMBL/GenBank/DDBJ databases">
        <title>Complete sequence of chromosome Cyanothece sp. PCC 7425.</title>
        <authorList>
            <consortium name="US DOE Joint Genome Institute"/>
            <person name="Lucas S."/>
            <person name="Copeland A."/>
            <person name="Lapidus A."/>
            <person name="Glavina del Rio T."/>
            <person name="Dalin E."/>
            <person name="Tice H."/>
            <person name="Bruce D."/>
            <person name="Goodwin L."/>
            <person name="Pitluck S."/>
            <person name="Sims D."/>
            <person name="Meineke L."/>
            <person name="Brettin T."/>
            <person name="Detter J.C."/>
            <person name="Han C."/>
            <person name="Larimer F."/>
            <person name="Land M."/>
            <person name="Hauser L."/>
            <person name="Kyrpides N."/>
            <person name="Ovchinnikova G."/>
            <person name="Liberton M."/>
            <person name="Stoeckel J."/>
            <person name="Banerjee A."/>
            <person name="Singh A."/>
            <person name="Page L."/>
            <person name="Sato H."/>
            <person name="Zhao L."/>
            <person name="Sherman L."/>
            <person name="Pakrasi H."/>
            <person name="Richardson P."/>
        </authorList>
    </citation>
    <scope>NUCLEOTIDE SEQUENCE</scope>
    <source>
        <strain evidence="1">PCC 7425</strain>
    </source>
</reference>
<organism evidence="1">
    <name type="scientific">Cyanothece sp. (strain PCC 7425 / ATCC 29141)</name>
    <dbReference type="NCBI Taxonomy" id="395961"/>
    <lineage>
        <taxon>Bacteria</taxon>
        <taxon>Bacillati</taxon>
        <taxon>Cyanobacteriota</taxon>
        <taxon>Cyanophyceae</taxon>
        <taxon>Gomontiellales</taxon>
        <taxon>Cyanothecaceae</taxon>
        <taxon>Cyanothece</taxon>
    </lineage>
</organism>
<name>B8HQR7_CYAP4</name>
<dbReference type="AlphaFoldDB" id="B8HQR7"/>
<protein>
    <submittedName>
        <fullName evidence="1">Uncharacterized protein</fullName>
    </submittedName>
</protein>
<gene>
    <name evidence="1" type="ordered locus">Cyan7425_3414</name>
</gene>
<dbReference type="HOGENOM" id="CLU_2681550_0_0_3"/>
<dbReference type="EMBL" id="CP001344">
    <property type="protein sequence ID" value="ACL45738.1"/>
    <property type="molecule type" value="Genomic_DNA"/>
</dbReference>